<keyword evidence="7" id="KW-0902">Two-component regulatory system</keyword>
<evidence type="ECO:0000256" key="6">
    <source>
        <dbReference type="ARBA" id="ARBA00022840"/>
    </source>
</evidence>
<evidence type="ECO:0000256" key="4">
    <source>
        <dbReference type="ARBA" id="ARBA00022741"/>
    </source>
</evidence>
<keyword evidence="3" id="KW-0808">Transferase</keyword>
<dbReference type="Gene3D" id="3.30.565.10">
    <property type="entry name" value="Histidine kinase-like ATPase, C-terminal domain"/>
    <property type="match status" value="1"/>
</dbReference>
<keyword evidence="4" id="KW-0547">Nucleotide-binding</keyword>
<protein>
    <recommendedName>
        <fullName evidence="2">histidine kinase</fullName>
        <ecNumber evidence="2">2.7.13.3</ecNumber>
    </recommendedName>
</protein>
<accession>A0ABM6Z101</accession>
<geneLocation type="plasmid" evidence="10">
    <name>pva1</name>
</geneLocation>
<evidence type="ECO:0000256" key="3">
    <source>
        <dbReference type="ARBA" id="ARBA00022679"/>
    </source>
</evidence>
<dbReference type="EMBL" id="CP032095">
    <property type="protein sequence ID" value="AXY03758.1"/>
    <property type="molecule type" value="Genomic_DNA"/>
</dbReference>
<evidence type="ECO:0000313" key="9">
    <source>
        <dbReference type="EMBL" id="AXY03758.1"/>
    </source>
</evidence>
<evidence type="ECO:0000313" key="10">
    <source>
        <dbReference type="Proteomes" id="UP000262832"/>
    </source>
</evidence>
<dbReference type="SMART" id="SM00387">
    <property type="entry name" value="HATPase_c"/>
    <property type="match status" value="1"/>
</dbReference>
<dbReference type="EC" id="2.7.13.3" evidence="2"/>
<dbReference type="InterPro" id="IPR003594">
    <property type="entry name" value="HATPase_dom"/>
</dbReference>
<evidence type="ECO:0000259" key="8">
    <source>
        <dbReference type="PROSITE" id="PS50109"/>
    </source>
</evidence>
<dbReference type="Pfam" id="PF02518">
    <property type="entry name" value="HATPase_c"/>
    <property type="match status" value="1"/>
</dbReference>
<dbReference type="PROSITE" id="PS50109">
    <property type="entry name" value="HIS_KIN"/>
    <property type="match status" value="1"/>
</dbReference>
<keyword evidence="5" id="KW-0418">Kinase</keyword>
<organism evidence="9 10">
    <name type="scientific">Vibrio alfacsensis</name>
    <dbReference type="NCBI Taxonomy" id="1074311"/>
    <lineage>
        <taxon>Bacteria</taxon>
        <taxon>Pseudomonadati</taxon>
        <taxon>Pseudomonadota</taxon>
        <taxon>Gammaproteobacteria</taxon>
        <taxon>Vibrionales</taxon>
        <taxon>Vibrionaceae</taxon>
        <taxon>Vibrio</taxon>
    </lineage>
</organism>
<keyword evidence="10" id="KW-1185">Reference proteome</keyword>
<dbReference type="InterPro" id="IPR005467">
    <property type="entry name" value="His_kinase_dom"/>
</dbReference>
<dbReference type="PANTHER" id="PTHR43065">
    <property type="entry name" value="SENSOR HISTIDINE KINASE"/>
    <property type="match status" value="1"/>
</dbReference>
<dbReference type="RefSeq" id="WP_128813636.1">
    <property type="nucleotide sequence ID" value="NZ_CP032095.1"/>
</dbReference>
<evidence type="ECO:0000256" key="2">
    <source>
        <dbReference type="ARBA" id="ARBA00012438"/>
    </source>
</evidence>
<dbReference type="GeneID" id="39681044"/>
<feature type="domain" description="Histidine kinase" evidence="8">
    <location>
        <begin position="36"/>
        <end position="241"/>
    </location>
</feature>
<keyword evidence="6" id="KW-0067">ATP-binding</keyword>
<name>A0ABM6Z101_9VIBR</name>
<dbReference type="SUPFAM" id="SSF55874">
    <property type="entry name" value="ATPase domain of HSP90 chaperone/DNA topoisomerase II/histidine kinase"/>
    <property type="match status" value="1"/>
</dbReference>
<comment type="catalytic activity">
    <reaction evidence="1">
        <text>ATP + protein L-histidine = ADP + protein N-phospho-L-histidine.</text>
        <dbReference type="EC" id="2.7.13.3"/>
    </reaction>
</comment>
<dbReference type="PRINTS" id="PR00344">
    <property type="entry name" value="BCTRLSENSOR"/>
</dbReference>
<evidence type="ECO:0000256" key="1">
    <source>
        <dbReference type="ARBA" id="ARBA00000085"/>
    </source>
</evidence>
<keyword evidence="9" id="KW-0614">Plasmid</keyword>
<gene>
    <name evidence="9" type="ORF">D1115_23055</name>
</gene>
<dbReference type="PANTHER" id="PTHR43065:SF46">
    <property type="entry name" value="C4-DICARBOXYLATE TRANSPORT SENSOR PROTEIN DCTB"/>
    <property type="match status" value="1"/>
</dbReference>
<proteinExistence type="predicted"/>
<evidence type="ECO:0000256" key="5">
    <source>
        <dbReference type="ARBA" id="ARBA00022777"/>
    </source>
</evidence>
<dbReference type="InterPro" id="IPR004358">
    <property type="entry name" value="Sig_transdc_His_kin-like_C"/>
</dbReference>
<dbReference type="Proteomes" id="UP000262832">
    <property type="component" value="Plasmid pVa1"/>
</dbReference>
<sequence length="241" mass="27165">MRVIGKQLSVFINLHITSTQLAESQQFSAFNQMSTFLVHDLKNVLAQLELLSKNAKKHRNNPEFIDDAFVTIESASARLNKVLSHLRKRSLQEHGLEKTNLTEVIVEACHDRMHNSPPPTCDIKMEDEVFLEVDKERIKNVFLHLIQNSQDATEANGSVTVSRVDKEGFFVVRIEDDGIGMSESFISNRLFKPFDTTKGNAGMGIGAYDAKKFIEQLNGYIEVTSSEGVGSRFEVYIPTEQ</sequence>
<evidence type="ECO:0000256" key="7">
    <source>
        <dbReference type="ARBA" id="ARBA00023012"/>
    </source>
</evidence>
<reference evidence="9 10" key="1">
    <citation type="submission" date="2018-08" db="EMBL/GenBank/DDBJ databases">
        <title>Genomic taxonomy of the Vibrionaceae family.</title>
        <authorList>
            <person name="Gomez-Gil B."/>
            <person name="Tanaka M."/>
            <person name="Sawabe T."/>
            <person name="Enciso-Ibarra K."/>
        </authorList>
    </citation>
    <scope>NUCLEOTIDE SEQUENCE [LARGE SCALE GENOMIC DNA]</scope>
    <source>
        <strain evidence="9 10">CAIM 1831</strain>
        <plasmid evidence="10">pva1</plasmid>
    </source>
</reference>
<dbReference type="InterPro" id="IPR036890">
    <property type="entry name" value="HATPase_C_sf"/>
</dbReference>